<keyword evidence="9" id="KW-0472">Membrane</keyword>
<evidence type="ECO:0000259" key="12">
    <source>
        <dbReference type="PROSITE" id="PS52015"/>
    </source>
</evidence>
<keyword evidence="7 10" id="KW-0653">Protein transport</keyword>
<proteinExistence type="inferred from homology"/>
<dbReference type="RefSeq" id="WP_183411160.1">
    <property type="nucleotide sequence ID" value="NZ_JACHWY010000003.1"/>
</dbReference>
<dbReference type="GO" id="GO:0055085">
    <property type="term" value="P:transmembrane transport"/>
    <property type="evidence" value="ECO:0007669"/>
    <property type="project" value="InterPro"/>
</dbReference>
<reference evidence="13 14" key="1">
    <citation type="submission" date="2020-08" db="EMBL/GenBank/DDBJ databases">
        <title>Genomic Encyclopedia of Type Strains, Phase III (KMG-III): the genomes of soil and plant-associated and newly described type strains.</title>
        <authorList>
            <person name="Whitman W."/>
        </authorList>
    </citation>
    <scope>NUCLEOTIDE SEQUENCE [LARGE SCALE GENOMIC DNA]</scope>
    <source>
        <strain evidence="13 14">CECT 8654</strain>
    </source>
</reference>
<evidence type="ECO:0000256" key="6">
    <source>
        <dbReference type="ARBA" id="ARBA00022692"/>
    </source>
</evidence>
<dbReference type="InterPro" id="IPR006260">
    <property type="entry name" value="TonB/TolA_C"/>
</dbReference>
<evidence type="ECO:0000256" key="5">
    <source>
        <dbReference type="ARBA" id="ARBA00022519"/>
    </source>
</evidence>
<dbReference type="PANTHER" id="PTHR33446:SF14">
    <property type="entry name" value="PROTEIN TONB"/>
    <property type="match status" value="1"/>
</dbReference>
<keyword evidence="3 10" id="KW-0813">Transport</keyword>
<dbReference type="GO" id="GO:0005886">
    <property type="term" value="C:plasma membrane"/>
    <property type="evidence" value="ECO:0007669"/>
    <property type="project" value="UniProtKB-SubCell"/>
</dbReference>
<keyword evidence="10" id="KW-0735">Signal-anchor</keyword>
<comment type="function">
    <text evidence="10">Interacts with outer membrane receptor proteins that carry out high-affinity binding and energy dependent uptake into the periplasmic space of specific substrates. It could act to transduce energy from the cytoplasmic membrane to specific energy-requiring processes in the outer membrane, resulting in the release into the periplasm of ligands bound by these outer membrane proteins.</text>
</comment>
<evidence type="ECO:0000256" key="1">
    <source>
        <dbReference type="ARBA" id="ARBA00004383"/>
    </source>
</evidence>
<dbReference type="Gene3D" id="3.30.1150.10">
    <property type="match status" value="1"/>
</dbReference>
<keyword evidence="5 10" id="KW-0997">Cell inner membrane</keyword>
<accession>A0A7W4W7B8</accession>
<dbReference type="SUPFAM" id="SSF74653">
    <property type="entry name" value="TolA/TonB C-terminal domain"/>
    <property type="match status" value="1"/>
</dbReference>
<sequence>MNRLRLLIGAALGFVVTAALFVLMPTLIETADKSLDEKPATRIADIDMPDRDIETNIDRKPDKPPEPEQPPPDMEQPEMEDVNPDVEAVNMAPSQQISLTNAQGGLSASDGEYLPIVKVAPIYPRRAQSRGVEGYCTVEYTVTKSGTTRDITPVDCSPPGYFERASVKAAEKFKYKPRVVDGDPIEVPGIQNRFTYELDK</sequence>
<dbReference type="GO" id="GO:0031992">
    <property type="term" value="F:energy transducer activity"/>
    <property type="evidence" value="ECO:0007669"/>
    <property type="project" value="InterPro"/>
</dbReference>
<dbReference type="InterPro" id="IPR003538">
    <property type="entry name" value="TonB"/>
</dbReference>
<protein>
    <recommendedName>
        <fullName evidence="10">Protein TonB</fullName>
    </recommendedName>
</protein>
<evidence type="ECO:0000256" key="9">
    <source>
        <dbReference type="ARBA" id="ARBA00023136"/>
    </source>
</evidence>
<comment type="caution">
    <text evidence="13">The sequence shown here is derived from an EMBL/GenBank/DDBJ whole genome shotgun (WGS) entry which is preliminary data.</text>
</comment>
<gene>
    <name evidence="13" type="ORF">FHR99_002647</name>
</gene>
<evidence type="ECO:0000256" key="8">
    <source>
        <dbReference type="ARBA" id="ARBA00022989"/>
    </source>
</evidence>
<dbReference type="GO" id="GO:0015031">
    <property type="term" value="P:protein transport"/>
    <property type="evidence" value="ECO:0007669"/>
    <property type="project" value="UniProtKB-UniRule"/>
</dbReference>
<feature type="region of interest" description="Disordered" evidence="11">
    <location>
        <begin position="39"/>
        <end position="81"/>
    </location>
</feature>
<evidence type="ECO:0000256" key="2">
    <source>
        <dbReference type="ARBA" id="ARBA00006555"/>
    </source>
</evidence>
<comment type="similarity">
    <text evidence="2 10">Belongs to the TonB family.</text>
</comment>
<evidence type="ECO:0000256" key="11">
    <source>
        <dbReference type="SAM" id="MobiDB-lite"/>
    </source>
</evidence>
<dbReference type="PRINTS" id="PR01374">
    <property type="entry name" value="TONBPROTEIN"/>
</dbReference>
<dbReference type="InterPro" id="IPR051045">
    <property type="entry name" value="TonB-dependent_transducer"/>
</dbReference>
<dbReference type="EMBL" id="JACHWY010000003">
    <property type="protein sequence ID" value="MBB3048373.1"/>
    <property type="molecule type" value="Genomic_DNA"/>
</dbReference>
<dbReference type="GO" id="GO:0030288">
    <property type="term" value="C:outer membrane-bounded periplasmic space"/>
    <property type="evidence" value="ECO:0007669"/>
    <property type="project" value="InterPro"/>
</dbReference>
<dbReference type="InterPro" id="IPR037682">
    <property type="entry name" value="TonB_C"/>
</dbReference>
<feature type="domain" description="TonB C-terminal" evidence="12">
    <location>
        <begin position="108"/>
        <end position="200"/>
    </location>
</feature>
<feature type="compositionally biased region" description="Basic and acidic residues" evidence="11">
    <location>
        <begin position="39"/>
        <end position="66"/>
    </location>
</feature>
<keyword evidence="6" id="KW-0812">Transmembrane</keyword>
<comment type="subcellular location">
    <subcellularLocation>
        <location evidence="1 10">Cell inner membrane</location>
        <topology evidence="1 10">Single-pass membrane protein</topology>
        <orientation evidence="1 10">Periplasmic side</orientation>
    </subcellularLocation>
</comment>
<keyword evidence="8" id="KW-1133">Transmembrane helix</keyword>
<evidence type="ECO:0000256" key="4">
    <source>
        <dbReference type="ARBA" id="ARBA00022475"/>
    </source>
</evidence>
<keyword evidence="14" id="KW-1185">Reference proteome</keyword>
<dbReference type="NCBIfam" id="TIGR01352">
    <property type="entry name" value="tonB_Cterm"/>
    <property type="match status" value="1"/>
</dbReference>
<name>A0A7W4W7B8_9GAMM</name>
<evidence type="ECO:0000313" key="14">
    <source>
        <dbReference type="Proteomes" id="UP000537130"/>
    </source>
</evidence>
<dbReference type="Proteomes" id="UP000537130">
    <property type="component" value="Unassembled WGS sequence"/>
</dbReference>
<evidence type="ECO:0000256" key="7">
    <source>
        <dbReference type="ARBA" id="ARBA00022927"/>
    </source>
</evidence>
<evidence type="ECO:0000256" key="3">
    <source>
        <dbReference type="ARBA" id="ARBA00022448"/>
    </source>
</evidence>
<dbReference type="PROSITE" id="PS52015">
    <property type="entry name" value="TONB_CTD"/>
    <property type="match status" value="1"/>
</dbReference>
<dbReference type="AlphaFoldDB" id="A0A7W4W7B8"/>
<organism evidence="13 14">
    <name type="scientific">Litorivivens lipolytica</name>
    <dbReference type="NCBI Taxonomy" id="1524264"/>
    <lineage>
        <taxon>Bacteria</taxon>
        <taxon>Pseudomonadati</taxon>
        <taxon>Pseudomonadota</taxon>
        <taxon>Gammaproteobacteria</taxon>
        <taxon>Litorivivens</taxon>
    </lineage>
</organism>
<dbReference type="GO" id="GO:0015891">
    <property type="term" value="P:siderophore transport"/>
    <property type="evidence" value="ECO:0007669"/>
    <property type="project" value="InterPro"/>
</dbReference>
<keyword evidence="4 10" id="KW-1003">Cell membrane</keyword>
<evidence type="ECO:0000313" key="13">
    <source>
        <dbReference type="EMBL" id="MBB3048373.1"/>
    </source>
</evidence>
<dbReference type="PANTHER" id="PTHR33446">
    <property type="entry name" value="PROTEIN TONB-RELATED"/>
    <property type="match status" value="1"/>
</dbReference>
<dbReference type="Pfam" id="PF03544">
    <property type="entry name" value="TonB_C"/>
    <property type="match status" value="1"/>
</dbReference>
<evidence type="ECO:0000256" key="10">
    <source>
        <dbReference type="RuleBase" id="RU362123"/>
    </source>
</evidence>